<feature type="compositionally biased region" description="Polar residues" evidence="1">
    <location>
        <begin position="704"/>
        <end position="715"/>
    </location>
</feature>
<dbReference type="Proteomes" id="UP000308730">
    <property type="component" value="Unassembled WGS sequence"/>
</dbReference>
<feature type="compositionally biased region" description="Polar residues" evidence="1">
    <location>
        <begin position="776"/>
        <end position="815"/>
    </location>
</feature>
<accession>A0A4V3XHZ1</accession>
<feature type="region of interest" description="Disordered" evidence="1">
    <location>
        <begin position="154"/>
        <end position="219"/>
    </location>
</feature>
<feature type="compositionally biased region" description="Acidic residues" evidence="1">
    <location>
        <begin position="506"/>
        <end position="520"/>
    </location>
</feature>
<feature type="compositionally biased region" description="Basic and acidic residues" evidence="1">
    <location>
        <begin position="559"/>
        <end position="579"/>
    </location>
</feature>
<evidence type="ECO:0008006" key="4">
    <source>
        <dbReference type="Google" id="ProtNLM"/>
    </source>
</evidence>
<keyword evidence="3" id="KW-1185">Reference proteome</keyword>
<sequence>MSTTTQILFNSPALHSLKREQLVKLCKIHGIKANGKNVDIIERLKQHAQDIPDTDATNDADPSVIQNDSEDTDQDTAEDSQVRPLARPSEQWEMVMEDIEEVEESGSMGTFSSTRTLQKQGSAGEFGTSNSKNSVSTSLKALANSLGLKRALTKTSSNSKIFPTSDPELDKHAVPYSSIPQSESLPRTDADGDISMDAPIPGGPSRPGAPAPPNARLSTGEGLTTTIRLISSTSREIVASPPKLKPFEPAFDLIMSPNMGRPGHRVNVWPASPGAQGRLYPSLDELMAVDTAPGGLSPPVSALSAVKRASLTMPSDNANDIFSPKKHIPAAPAPLASLSMPRSEPFLFGSPLPTNRPRTSNADFDKAAASVLSEMNKRLAESGVQGVDVTALNKRMSNHNADVFGGQFSATTRQRTDSAAARFAKAHDDAFSKMDSIATHYAARRGAPPAASGSALAPPQTQSNKRKSDALGLGPAPGPTKRKSSAANARVISNGVRKKMIPGGFGDEEVEDDEEEAVEDAGDRRSSKRIRVAEGTDVHKGGRRVSLLATVTGDDETEADRAREERKREVMKKKLDESRARRRSSRARVSVGGKAVPIKPKASRFGFLSSAKSLVRNVWNMGAAGNASKATSSIPVPKPAPAKVTPAPVQQEQTKAKHAALGLGKPSTSKNTADNHLRIPSNGTTAFNTSSQGDHKPPAERARTGSTVGTASRIPSRTGSTTGFSSMGTRTSMTPGTNAASSMGTKRSLVPSTVGSTSRLRMDSTDSRIPPVPKRLSSTLMAPTASSLAKRQSAIRYSSMTARSPSGSTLQQITNSPQSPPGSPSGKIFSTPFTGFGSPTSIPHAIQKSSFTSAGTALFGADGAGAGLSGGAAVTVPPKPRAPIGRKPRISRSRVIAKLGAQRAAGNTGGGLTPAGATPNAKSRTRSSMGAGVARRSMGGVKAAGARNSAGGDLMAGAKKRVRQSEIAARRKSRMTAGTSRMSVDDA</sequence>
<dbReference type="OrthoDB" id="5964929at2759"/>
<evidence type="ECO:0000313" key="3">
    <source>
        <dbReference type="Proteomes" id="UP000308730"/>
    </source>
</evidence>
<gene>
    <name evidence="2" type="ORF">EUX98_g6915</name>
</gene>
<feature type="compositionally biased region" description="Acidic residues" evidence="1">
    <location>
        <begin position="95"/>
        <end position="104"/>
    </location>
</feature>
<proteinExistence type="predicted"/>
<feature type="compositionally biased region" description="Polar residues" evidence="1">
    <location>
        <begin position="976"/>
        <end position="987"/>
    </location>
</feature>
<dbReference type="AlphaFoldDB" id="A0A4V3XHZ1"/>
<feature type="compositionally biased region" description="Low complexity" evidence="1">
    <location>
        <begin position="716"/>
        <end position="734"/>
    </location>
</feature>
<feature type="compositionally biased region" description="Acidic residues" evidence="1">
    <location>
        <begin position="68"/>
        <end position="78"/>
    </location>
</feature>
<feature type="compositionally biased region" description="Polar residues" evidence="1">
    <location>
        <begin position="735"/>
        <end position="759"/>
    </location>
</feature>
<feature type="region of interest" description="Disordered" evidence="1">
    <location>
        <begin position="444"/>
        <end position="527"/>
    </location>
</feature>
<protein>
    <recommendedName>
        <fullName evidence="4">SAP domain-containing protein</fullName>
    </recommendedName>
</protein>
<feature type="compositionally biased region" description="Pro residues" evidence="1">
    <location>
        <begin position="201"/>
        <end position="213"/>
    </location>
</feature>
<feature type="region of interest" description="Disordered" evidence="1">
    <location>
        <begin position="903"/>
        <end position="987"/>
    </location>
</feature>
<organism evidence="2 3">
    <name type="scientific">Antrodiella citrinella</name>
    <dbReference type="NCBI Taxonomy" id="2447956"/>
    <lineage>
        <taxon>Eukaryota</taxon>
        <taxon>Fungi</taxon>
        <taxon>Dikarya</taxon>
        <taxon>Basidiomycota</taxon>
        <taxon>Agaricomycotina</taxon>
        <taxon>Agaricomycetes</taxon>
        <taxon>Polyporales</taxon>
        <taxon>Steccherinaceae</taxon>
        <taxon>Antrodiella</taxon>
    </lineage>
</organism>
<dbReference type="EMBL" id="SGPM01000265">
    <property type="protein sequence ID" value="THH27273.1"/>
    <property type="molecule type" value="Genomic_DNA"/>
</dbReference>
<feature type="region of interest" description="Disordered" evidence="1">
    <location>
        <begin position="50"/>
        <end position="135"/>
    </location>
</feature>
<feature type="compositionally biased region" description="Low complexity" evidence="1">
    <location>
        <begin position="444"/>
        <end position="459"/>
    </location>
</feature>
<reference evidence="2 3" key="1">
    <citation type="submission" date="2019-02" db="EMBL/GenBank/DDBJ databases">
        <title>Genome sequencing of the rare red list fungi Antrodiella citrinella (Flaviporus citrinellus).</title>
        <authorList>
            <person name="Buettner E."/>
            <person name="Kellner H."/>
        </authorList>
    </citation>
    <scope>NUCLEOTIDE SEQUENCE [LARGE SCALE GENOMIC DNA]</scope>
    <source>
        <strain evidence="2 3">DSM 108506</strain>
    </source>
</reference>
<feature type="compositionally biased region" description="Polar residues" evidence="1">
    <location>
        <begin position="681"/>
        <end position="692"/>
    </location>
</feature>
<comment type="caution">
    <text evidence="2">The sequence shown here is derived from an EMBL/GenBank/DDBJ whole genome shotgun (WGS) entry which is preliminary data.</text>
</comment>
<feature type="region of interest" description="Disordered" evidence="1">
    <location>
        <begin position="554"/>
        <end position="593"/>
    </location>
</feature>
<feature type="compositionally biased region" description="Basic and acidic residues" evidence="1">
    <location>
        <begin position="693"/>
        <end position="703"/>
    </location>
</feature>
<feature type="region of interest" description="Disordered" evidence="1">
    <location>
        <begin position="627"/>
        <end position="827"/>
    </location>
</feature>
<name>A0A4V3XHZ1_9APHY</name>
<evidence type="ECO:0000313" key="2">
    <source>
        <dbReference type="EMBL" id="THH27273.1"/>
    </source>
</evidence>
<evidence type="ECO:0000256" key="1">
    <source>
        <dbReference type="SAM" id="MobiDB-lite"/>
    </source>
</evidence>
<feature type="compositionally biased region" description="Polar residues" evidence="1">
    <location>
        <begin position="107"/>
        <end position="135"/>
    </location>
</feature>